<dbReference type="AlphaFoldDB" id="A0A8T1WW10"/>
<name>A0A8T1WW10_9STRA</name>
<dbReference type="Proteomes" id="UP000693981">
    <property type="component" value="Unassembled WGS sequence"/>
</dbReference>
<evidence type="ECO:0000313" key="1">
    <source>
        <dbReference type="EMBL" id="KAG7395999.1"/>
    </source>
</evidence>
<comment type="caution">
    <text evidence="1">The sequence shown here is derived from an EMBL/GenBank/DDBJ whole genome shotgun (WGS) entry which is preliminary data.</text>
</comment>
<organism evidence="1 2">
    <name type="scientific">Phytophthora boehmeriae</name>
    <dbReference type="NCBI Taxonomy" id="109152"/>
    <lineage>
        <taxon>Eukaryota</taxon>
        <taxon>Sar</taxon>
        <taxon>Stramenopiles</taxon>
        <taxon>Oomycota</taxon>
        <taxon>Peronosporomycetes</taxon>
        <taxon>Peronosporales</taxon>
        <taxon>Peronosporaceae</taxon>
        <taxon>Phytophthora</taxon>
    </lineage>
</organism>
<reference evidence="1" key="1">
    <citation type="submission" date="2021-02" db="EMBL/GenBank/DDBJ databases">
        <authorList>
            <person name="Palmer J.M."/>
        </authorList>
    </citation>
    <scope>NUCLEOTIDE SEQUENCE</scope>
    <source>
        <strain evidence="1">SCRP23</strain>
    </source>
</reference>
<dbReference type="EMBL" id="JAGDFL010000177">
    <property type="protein sequence ID" value="KAG7395999.1"/>
    <property type="molecule type" value="Genomic_DNA"/>
</dbReference>
<accession>A0A8T1WW10</accession>
<keyword evidence="2" id="KW-1185">Reference proteome</keyword>
<protein>
    <submittedName>
        <fullName evidence="1">Uncharacterized protein</fullName>
    </submittedName>
</protein>
<gene>
    <name evidence="1" type="ORF">PHYBOEH_002905</name>
</gene>
<evidence type="ECO:0000313" key="2">
    <source>
        <dbReference type="Proteomes" id="UP000693981"/>
    </source>
</evidence>
<sequence>MDDDLRVFNAQVLQFQDAERGQLIPGLPGVYIAFIRTGRHYGKAVIFDKEDLHCKVNLDIFVIGGIRDPRRALQLLLEDLALEKNLPVRRAQHCGVFVSTGRLDVFEAACSAVTQKLNAAELEQVEHEAEWARAAEVLAYKEASEYVNTWEFHSKMLKIALCRAARGRAYCLRSKTRALIKTDGTKGKAPGKG</sequence>
<proteinExistence type="predicted"/>